<evidence type="ECO:0000256" key="9">
    <source>
        <dbReference type="SAM" id="MobiDB-lite"/>
    </source>
</evidence>
<dbReference type="Pfam" id="PF00616">
    <property type="entry name" value="RasGAP"/>
    <property type="match status" value="1"/>
</dbReference>
<dbReference type="GO" id="GO:0005096">
    <property type="term" value="F:GTPase activator activity"/>
    <property type="evidence" value="ECO:0007669"/>
    <property type="project" value="UniProtKB-KW"/>
</dbReference>
<keyword evidence="5" id="KW-0344">Guanine-nucleotide releasing factor</keyword>
<evidence type="ECO:0000256" key="6">
    <source>
        <dbReference type="ARBA" id="ARBA00023136"/>
    </source>
</evidence>
<evidence type="ECO:0000256" key="8">
    <source>
        <dbReference type="ARBA" id="ARBA00068997"/>
    </source>
</evidence>
<sequence length="1548" mass="172336">MLKVRPIMSSINSIDSQGTLQWDMMELARHLRQERLFVNSEQQNLQALNERVLFVSSQLAQQAWITAQQRVNLNRLIVARPDCTPASCCLKANALENSHFIDAYKYLRYQACLSYGEFLGALRKSPKLLASCLVEGDRVIPESMQTIIQCLAAGLYGSCILPEDKSLVLQLLRHLMLLQIIPSDNPRRLLRHGTCAFSRFYSIFHESLFSAKLFLTAALHNPIVQLLMEDEMFLDIDPDKAPIRFPPAERLKKFGKEGTPEYQAKLQRYRLWTVNSLYRITQRFIVNIRETMYCFPTSVCWLVRQMAGLLSKNGNVDPKEVHAMCTDLVFTYFICPAIVNPEPYGITDAPISYVARFNLMQVGQILQLLSLQKYQSIDNKVIDLYKKFEKDSVSSIIDLMLDGATEELEEEPTMIDNNKFQGLSRSAALFTESELNSLITFLNTIAGDNNGETTSHNSFDRKQLVEMLSQLPSGLLHNNKLSNEYLETPNKRGVTGATGKGKGRIRMTTFSPNVTNESGEEINGTAAVAAAAAAAEEETLDKNSQDVLVIPFGPTSGESIGLLSEQKVLRMELQNGMENGPVTLNLPDDASAEHPRQENSNVERIETQEKRTRFSLSHDEVLFEGSIGNTSDNLEAVSEAASNHSVASSLELETEDQNDNLSDMVSANVSGRGTPNISGRDTPSSQITEGDDGRAAGEVRQLDLPPPNIPTKQSRSEIDDKFCKFEIKKLIEGDETVSMVSDTWSTDVLASDSEIVEQQDRILLPVPPEQVAPVLAVEPTSTMLDISETASEAWSTDVLASDSERLTEVDTDDTASVARSDDTARSEIEIESRADSEGNEETLQSATPCPDGSGISFSSVAGIREDSGSGISMICHPSPTTSPLPSSSNVTGRGGTKSDYRRSTMEYVDKNANNISNMDYGKPLRDDRLVHLIDKLQIDNGKQVERQAPAHNHIAAAAVAPALLLANHISAPVLPEKSQNGDVKAEESDNCMTSVGDTVGRLSTASLTSSSSSGSEPRVKSNISASDLPTPTVNGTCDAVDGSVPNFSKPNASTGAIPKSISFDMTAERGDKELLDDDQKNKRGFFGKLKLSLRNRRGKAIRGTDERYFDREAGGDGGVDICRHRLRKIMSEDVTSSGNVAGDTTDDILAKYRRKPSTASDTASVESNQSRTKEVEDERLSIDPNNIELSYAFADAKRKLRMVLSTADLQHIPWNTSERHCWSQKENELVAFLQLQLAEAINLQDRALIAHLHETLRCVRLFNDDGCRKLFKSLREDYQKRSPYIAYLIRCRQGLLSTLAHLDRLCVRVKCDRDAINNHLVSVCVRVFLEKREAFLLRFCDEFKKLTLADEKQDLVDNFLGKVHAEMDNDPIWQCMSASANQLDLARMVVERTVMARVYHNALYPNGDGDVYRDQLLHDHIKKLAKVVTPNHKDLRIPKVYHYECPWPWAQAELAVISAYKTPRDKLQCVFRCATTIMNLLSMASERGIPAADDLIPVLVYVIIKTNPPSLLSTVQYVDSFYGNRLEGEEQYWWTQFCSAIEFIKTMD</sequence>
<comment type="subcellular location">
    <subcellularLocation>
        <location evidence="1">Membrane</location>
        <topology evidence="1">Peripheral membrane protein</topology>
    </subcellularLocation>
</comment>
<dbReference type="CTD" id="26130"/>
<dbReference type="PANTHER" id="PTHR23101:SF25">
    <property type="entry name" value="GTPASE-ACTIVATING PROTEIN AND VPS9 DOMAIN-CONTAINING PROTEIN 1"/>
    <property type="match status" value="1"/>
</dbReference>
<dbReference type="OrthoDB" id="10264848at2759"/>
<feature type="compositionally biased region" description="Polar residues" evidence="9">
    <location>
        <begin position="1157"/>
        <end position="1170"/>
    </location>
</feature>
<feature type="region of interest" description="Disordered" evidence="9">
    <location>
        <begin position="975"/>
        <end position="1055"/>
    </location>
</feature>
<feature type="compositionally biased region" description="Low complexity" evidence="9">
    <location>
        <begin position="1002"/>
        <end position="1015"/>
    </location>
</feature>
<dbReference type="InterPro" id="IPR037191">
    <property type="entry name" value="VPS9_dom_sf"/>
</dbReference>
<evidence type="ECO:0000313" key="13">
    <source>
        <dbReference type="RefSeq" id="XP_025074279.1"/>
    </source>
</evidence>
<dbReference type="InterPro" id="IPR001936">
    <property type="entry name" value="RasGAP_dom"/>
</dbReference>
<evidence type="ECO:0000256" key="2">
    <source>
        <dbReference type="ARBA" id="ARBA00008489"/>
    </source>
</evidence>
<feature type="domain" description="VPS9" evidence="11">
    <location>
        <begin position="1411"/>
        <end position="1548"/>
    </location>
</feature>
<feature type="compositionally biased region" description="Basic and acidic residues" evidence="9">
    <location>
        <begin position="591"/>
        <end position="613"/>
    </location>
</feature>
<feature type="compositionally biased region" description="Basic and acidic residues" evidence="9">
    <location>
        <begin position="819"/>
        <end position="836"/>
    </location>
</feature>
<keyword evidence="6" id="KW-0472">Membrane</keyword>
<feature type="region of interest" description="Disordered" evidence="9">
    <location>
        <begin position="639"/>
        <end position="715"/>
    </location>
</feature>
<dbReference type="Gene3D" id="1.20.1050.80">
    <property type="entry name" value="VPS9 domain"/>
    <property type="match status" value="1"/>
</dbReference>
<evidence type="ECO:0000259" key="10">
    <source>
        <dbReference type="PROSITE" id="PS50018"/>
    </source>
</evidence>
<organism evidence="12 13">
    <name type="scientific">Pogonomyrmex barbatus</name>
    <name type="common">red harvester ant</name>
    <dbReference type="NCBI Taxonomy" id="144034"/>
    <lineage>
        <taxon>Eukaryota</taxon>
        <taxon>Metazoa</taxon>
        <taxon>Ecdysozoa</taxon>
        <taxon>Arthropoda</taxon>
        <taxon>Hexapoda</taxon>
        <taxon>Insecta</taxon>
        <taxon>Pterygota</taxon>
        <taxon>Neoptera</taxon>
        <taxon>Endopterygota</taxon>
        <taxon>Hymenoptera</taxon>
        <taxon>Apocrita</taxon>
        <taxon>Aculeata</taxon>
        <taxon>Formicoidea</taxon>
        <taxon>Formicidae</taxon>
        <taxon>Myrmicinae</taxon>
        <taxon>Pogonomyrmex</taxon>
    </lineage>
</organism>
<dbReference type="SMART" id="SM00167">
    <property type="entry name" value="VPS9"/>
    <property type="match status" value="1"/>
</dbReference>
<dbReference type="Gene3D" id="1.10.246.120">
    <property type="match status" value="1"/>
</dbReference>
<dbReference type="SUPFAM" id="SSF48350">
    <property type="entry name" value="GTPase activation domain, GAP"/>
    <property type="match status" value="1"/>
</dbReference>
<feature type="compositionally biased region" description="Polar residues" evidence="9">
    <location>
        <begin position="1045"/>
        <end position="1054"/>
    </location>
</feature>
<evidence type="ECO:0000256" key="4">
    <source>
        <dbReference type="ARBA" id="ARBA00022583"/>
    </source>
</evidence>
<evidence type="ECO:0000256" key="7">
    <source>
        <dbReference type="ARBA" id="ARBA00053914"/>
    </source>
</evidence>
<feature type="region of interest" description="Disordered" evidence="9">
    <location>
        <begin position="1155"/>
        <end position="1178"/>
    </location>
</feature>
<dbReference type="PROSITE" id="PS50018">
    <property type="entry name" value="RAS_GTPASE_ACTIV_2"/>
    <property type="match status" value="1"/>
</dbReference>
<dbReference type="InterPro" id="IPR045046">
    <property type="entry name" value="Vps9-like"/>
</dbReference>
<dbReference type="PROSITE" id="PS51205">
    <property type="entry name" value="VPS9"/>
    <property type="match status" value="1"/>
</dbReference>
<comment type="function">
    <text evidence="7">Acts both as a GTPase-activating protein (GAP) and a guanine nucleotide exchange factor (GEF), and participates in endocytosis.</text>
</comment>
<dbReference type="Gene3D" id="1.10.506.10">
    <property type="entry name" value="GTPase Activation - p120gap, domain 1"/>
    <property type="match status" value="1"/>
</dbReference>
<evidence type="ECO:0000256" key="5">
    <source>
        <dbReference type="ARBA" id="ARBA00022658"/>
    </source>
</evidence>
<feature type="domain" description="Ras-GAP" evidence="10">
    <location>
        <begin position="163"/>
        <end position="371"/>
    </location>
</feature>
<evidence type="ECO:0000259" key="11">
    <source>
        <dbReference type="PROSITE" id="PS51205"/>
    </source>
</evidence>
<dbReference type="GO" id="GO:0005829">
    <property type="term" value="C:cytosol"/>
    <property type="evidence" value="ECO:0007669"/>
    <property type="project" value="TreeGrafter"/>
</dbReference>
<dbReference type="Proteomes" id="UP000504615">
    <property type="component" value="Unplaced"/>
</dbReference>
<dbReference type="PANTHER" id="PTHR23101">
    <property type="entry name" value="RAB GDP/GTP EXCHANGE FACTOR"/>
    <property type="match status" value="1"/>
</dbReference>
<dbReference type="CDD" id="cd05129">
    <property type="entry name" value="RasGAP_RAP6"/>
    <property type="match status" value="1"/>
</dbReference>
<dbReference type="GeneID" id="105428120"/>
<dbReference type="GO" id="GO:0005085">
    <property type="term" value="F:guanyl-nucleotide exchange factor activity"/>
    <property type="evidence" value="ECO:0007669"/>
    <property type="project" value="UniProtKB-KW"/>
</dbReference>
<dbReference type="GO" id="GO:0006897">
    <property type="term" value="P:endocytosis"/>
    <property type="evidence" value="ECO:0007669"/>
    <property type="project" value="UniProtKB-KW"/>
</dbReference>
<dbReference type="InterPro" id="IPR041545">
    <property type="entry name" value="DUF5601"/>
</dbReference>
<dbReference type="GO" id="GO:0051049">
    <property type="term" value="P:regulation of transport"/>
    <property type="evidence" value="ECO:0007669"/>
    <property type="project" value="UniProtKB-ARBA"/>
</dbReference>
<evidence type="ECO:0000256" key="1">
    <source>
        <dbReference type="ARBA" id="ARBA00004170"/>
    </source>
</evidence>
<gene>
    <name evidence="13" type="primary">LOC105428120</name>
</gene>
<name>A0A8N1S5W0_9HYME</name>
<feature type="compositionally biased region" description="Low complexity" evidence="9">
    <location>
        <begin position="877"/>
        <end position="888"/>
    </location>
</feature>
<evidence type="ECO:0000313" key="12">
    <source>
        <dbReference type="Proteomes" id="UP000504615"/>
    </source>
</evidence>
<reference evidence="13" key="1">
    <citation type="submission" date="2025-08" db="UniProtKB">
        <authorList>
            <consortium name="RefSeq"/>
        </authorList>
    </citation>
    <scope>IDENTIFICATION</scope>
</reference>
<evidence type="ECO:0000256" key="3">
    <source>
        <dbReference type="ARBA" id="ARBA00022468"/>
    </source>
</evidence>
<dbReference type="FunFam" id="1.20.1050.80:FF:000001">
    <property type="entry name" value="GTPase-activating protein and VPS9 domain-containing protein 1 isoform X1"/>
    <property type="match status" value="1"/>
</dbReference>
<proteinExistence type="inferred from homology"/>
<keyword evidence="3" id="KW-0343">GTPase activation</keyword>
<dbReference type="GO" id="GO:0030139">
    <property type="term" value="C:endocytic vesicle"/>
    <property type="evidence" value="ECO:0007669"/>
    <property type="project" value="TreeGrafter"/>
</dbReference>
<dbReference type="GO" id="GO:0031267">
    <property type="term" value="F:small GTPase binding"/>
    <property type="evidence" value="ECO:0007669"/>
    <property type="project" value="TreeGrafter"/>
</dbReference>
<dbReference type="RefSeq" id="XP_025074279.1">
    <property type="nucleotide sequence ID" value="XM_025218494.1"/>
</dbReference>
<dbReference type="Pfam" id="PF02204">
    <property type="entry name" value="VPS9"/>
    <property type="match status" value="1"/>
</dbReference>
<dbReference type="InterPro" id="IPR003123">
    <property type="entry name" value="VPS9"/>
</dbReference>
<dbReference type="GO" id="GO:0016020">
    <property type="term" value="C:membrane"/>
    <property type="evidence" value="ECO:0007669"/>
    <property type="project" value="UniProtKB-SubCell"/>
</dbReference>
<dbReference type="InterPro" id="IPR008936">
    <property type="entry name" value="Rho_GTPase_activation_prot"/>
</dbReference>
<keyword evidence="12" id="KW-1185">Reference proteome</keyword>
<dbReference type="Pfam" id="PF18151">
    <property type="entry name" value="DUF5601"/>
    <property type="match status" value="1"/>
</dbReference>
<feature type="region of interest" description="Disordered" evidence="9">
    <location>
        <begin position="579"/>
        <end position="613"/>
    </location>
</feature>
<feature type="compositionally biased region" description="Basic and acidic residues" evidence="9">
    <location>
        <begin position="691"/>
        <end position="701"/>
    </location>
</feature>
<keyword evidence="4" id="KW-0254">Endocytosis</keyword>
<comment type="similarity">
    <text evidence="2">Belongs to the GAPVD1 family.</text>
</comment>
<feature type="region of interest" description="Disordered" evidence="9">
    <location>
        <begin position="804"/>
        <end position="899"/>
    </location>
</feature>
<feature type="compositionally biased region" description="Polar residues" evidence="9">
    <location>
        <begin position="1021"/>
        <end position="1035"/>
    </location>
</feature>
<feature type="compositionally biased region" description="Polar residues" evidence="9">
    <location>
        <begin position="659"/>
        <end position="688"/>
    </location>
</feature>
<protein>
    <recommendedName>
        <fullName evidence="8">Receptor-mediated endocytosis protein 6 homolog</fullName>
    </recommendedName>
</protein>
<accession>A0A8N1S5W0</accession>
<dbReference type="SUPFAM" id="SSF109993">
    <property type="entry name" value="VPS9 domain"/>
    <property type="match status" value="1"/>
</dbReference>